<reference evidence="4 6" key="2">
    <citation type="journal article" date="2019" name="Nat. Microbiol.">
        <title>Wide diversity of methane and short-chain alkane metabolisms in uncultured archaea.</title>
        <authorList>
            <person name="Borrel G."/>
            <person name="Adam P.S."/>
            <person name="McKay L.J."/>
            <person name="Chen L.X."/>
            <person name="Sierra-Garcia I.N."/>
            <person name="Sieber C.M."/>
            <person name="Letourneur Q."/>
            <person name="Ghozlane A."/>
            <person name="Andersen G.L."/>
            <person name="Li W.J."/>
            <person name="Hallam S.J."/>
            <person name="Muyzer G."/>
            <person name="de Oliveira V.M."/>
            <person name="Inskeep W.P."/>
            <person name="Banfield J.F."/>
            <person name="Gribaldo S."/>
        </authorList>
    </citation>
    <scope>NUCLEOTIDE SEQUENCE [LARGE SCALE GENOMIC DNA]</scope>
    <source>
        <strain evidence="4">NM4</strain>
    </source>
</reference>
<accession>A0A3R9PH19</accession>
<keyword evidence="5" id="KW-1185">Reference proteome</keyword>
<feature type="transmembrane region" description="Helical" evidence="1">
    <location>
        <begin position="184"/>
        <end position="205"/>
    </location>
</feature>
<feature type="transmembrane region" description="Helical" evidence="1">
    <location>
        <begin position="142"/>
        <end position="163"/>
    </location>
</feature>
<dbReference type="InterPro" id="IPR011701">
    <property type="entry name" value="MFS"/>
</dbReference>
<evidence type="ECO:0000313" key="6">
    <source>
        <dbReference type="Proteomes" id="UP000316217"/>
    </source>
</evidence>
<dbReference type="GO" id="GO:0022857">
    <property type="term" value="F:transmembrane transporter activity"/>
    <property type="evidence" value="ECO:0007669"/>
    <property type="project" value="InterPro"/>
</dbReference>
<evidence type="ECO:0000313" key="4">
    <source>
        <dbReference type="EMBL" id="RZN63304.1"/>
    </source>
</evidence>
<dbReference type="PANTHER" id="PTHR23526:SF4">
    <property type="entry name" value="INTEGRAL MEMBRANE TRANSPORT PROTEIN"/>
    <property type="match status" value="1"/>
</dbReference>
<dbReference type="Pfam" id="PF07690">
    <property type="entry name" value="MFS_1"/>
    <property type="match status" value="2"/>
</dbReference>
<evidence type="ECO:0000313" key="5">
    <source>
        <dbReference type="Proteomes" id="UP000277582"/>
    </source>
</evidence>
<evidence type="ECO:0000256" key="1">
    <source>
        <dbReference type="SAM" id="Phobius"/>
    </source>
</evidence>
<evidence type="ECO:0000259" key="2">
    <source>
        <dbReference type="PROSITE" id="PS50850"/>
    </source>
</evidence>
<feature type="transmembrane region" description="Helical" evidence="1">
    <location>
        <begin position="246"/>
        <end position="265"/>
    </location>
</feature>
<feature type="domain" description="Major facilitator superfamily (MFS) profile" evidence="2">
    <location>
        <begin position="145"/>
        <end position="364"/>
    </location>
</feature>
<feature type="transmembrane region" description="Helical" evidence="1">
    <location>
        <begin position="337"/>
        <end position="356"/>
    </location>
</feature>
<reference evidence="3 5" key="1">
    <citation type="submission" date="2018-10" db="EMBL/GenBank/DDBJ databases">
        <title>Co-occurring genomic capacity for anaerobic methane metabolism and dissimilatory sulfite reduction discovered in the Korarchaeota.</title>
        <authorList>
            <person name="Mckay L.J."/>
            <person name="Dlakic M."/>
            <person name="Fields M.W."/>
            <person name="Delmont T.O."/>
            <person name="Eren A.M."/>
            <person name="Jay Z.J."/>
            <person name="Klingelsmith K.B."/>
            <person name="Rusch D.B."/>
            <person name="Inskeep W.P."/>
        </authorList>
    </citation>
    <scope>NUCLEOTIDE SEQUENCE [LARGE SCALE GENOMIC DNA]</scope>
    <source>
        <strain evidence="3 5">MDKW</strain>
    </source>
</reference>
<dbReference type="InterPro" id="IPR052528">
    <property type="entry name" value="Sugar_transport-like"/>
</dbReference>
<dbReference type="AlphaFoldDB" id="A0A3R9PH19"/>
<dbReference type="Proteomes" id="UP000277582">
    <property type="component" value="Unassembled WGS sequence"/>
</dbReference>
<feature type="transmembrane region" description="Helical" evidence="1">
    <location>
        <begin position="62"/>
        <end position="81"/>
    </location>
</feature>
<organism evidence="3 5">
    <name type="scientific">Candidatus Methanodesulfokora washburnensis</name>
    <dbReference type="NCBI Taxonomy" id="2478471"/>
    <lineage>
        <taxon>Archaea</taxon>
        <taxon>Thermoproteota</taxon>
        <taxon>Candidatus Korarchaeia</taxon>
        <taxon>Candidatus Korarchaeia incertae sedis</taxon>
        <taxon>Candidatus Methanodesulfokora</taxon>
    </lineage>
</organism>
<keyword evidence="1" id="KW-0472">Membrane</keyword>
<dbReference type="RefSeq" id="WP_125671966.1">
    <property type="nucleotide sequence ID" value="NZ_RCOS01000122.1"/>
</dbReference>
<dbReference type="EMBL" id="RXII01000018">
    <property type="protein sequence ID" value="RZN63304.1"/>
    <property type="molecule type" value="Genomic_DNA"/>
</dbReference>
<sequence length="364" mass="39050">MRRYLSAVLSSIGGNFYSAVWPFIVAEAGISPESYGLFNSISGFVSVLSRVLVGFIGSSRSVFSAGVMMYAASSLILLLGASSYTVLLSLIFSSTGFALTMIGIRVLFSSGKRKGLKLGFIVSSGNLGVILGGYLGVLTNNLAGRTVMLLSGALISLSSIALIPPMRKEIRSISLRVNRSIRRFMLISLMDSFIWAMFYPFFLVTAPKIVKATDLDIATAQAGMMVTAIVFNPAMGGLSDRGNRGLFMAISELVGAILVLIYGYPIGKISLFISSILMGLVIATWDPIAWAYIAERVPEEELLSQAGVWSSLTGIMRAIAPSLGGISYTYLGHSTHMTLVGSLLIILSILIAITLMDDRKEYIL</sequence>
<dbReference type="PANTHER" id="PTHR23526">
    <property type="entry name" value="INTEGRAL MEMBRANE TRANSPORT PROTEIN-RELATED"/>
    <property type="match status" value="1"/>
</dbReference>
<feature type="transmembrane region" description="Helical" evidence="1">
    <location>
        <begin position="306"/>
        <end position="331"/>
    </location>
</feature>
<dbReference type="Proteomes" id="UP000316217">
    <property type="component" value="Unassembled WGS sequence"/>
</dbReference>
<dbReference type="InterPro" id="IPR020846">
    <property type="entry name" value="MFS_dom"/>
</dbReference>
<dbReference type="Gene3D" id="1.20.1250.20">
    <property type="entry name" value="MFS general substrate transporter like domains"/>
    <property type="match status" value="2"/>
</dbReference>
<feature type="transmembrane region" description="Helical" evidence="1">
    <location>
        <begin position="87"/>
        <end position="108"/>
    </location>
</feature>
<protein>
    <submittedName>
        <fullName evidence="3">MFS transporter</fullName>
    </submittedName>
</protein>
<dbReference type="SUPFAM" id="SSF103473">
    <property type="entry name" value="MFS general substrate transporter"/>
    <property type="match status" value="1"/>
</dbReference>
<comment type="caution">
    <text evidence="3">The sequence shown here is derived from an EMBL/GenBank/DDBJ whole genome shotgun (WGS) entry which is preliminary data.</text>
</comment>
<name>A0A3R9PH19_9CREN</name>
<feature type="transmembrane region" description="Helical" evidence="1">
    <location>
        <begin position="115"/>
        <end position="136"/>
    </location>
</feature>
<keyword evidence="1" id="KW-0812">Transmembrane</keyword>
<gene>
    <name evidence="3" type="ORF">D6D85_10745</name>
    <name evidence="4" type="ORF">EF810_01105</name>
</gene>
<feature type="transmembrane region" description="Helical" evidence="1">
    <location>
        <begin position="271"/>
        <end position="294"/>
    </location>
</feature>
<evidence type="ECO:0000313" key="3">
    <source>
        <dbReference type="EMBL" id="RSN73324.1"/>
    </source>
</evidence>
<dbReference type="EMBL" id="RCOS01000122">
    <property type="protein sequence ID" value="RSN73324.1"/>
    <property type="molecule type" value="Genomic_DNA"/>
</dbReference>
<keyword evidence="1" id="KW-1133">Transmembrane helix</keyword>
<dbReference type="PROSITE" id="PS50850">
    <property type="entry name" value="MFS"/>
    <property type="match status" value="1"/>
</dbReference>
<feature type="transmembrane region" description="Helical" evidence="1">
    <location>
        <begin position="34"/>
        <end position="55"/>
    </location>
</feature>
<dbReference type="InterPro" id="IPR036259">
    <property type="entry name" value="MFS_trans_sf"/>
</dbReference>
<proteinExistence type="predicted"/>